<gene>
    <name evidence="2" type="ORF">ANN_23901</name>
</gene>
<feature type="transmembrane region" description="Helical" evidence="1">
    <location>
        <begin position="9"/>
        <end position="27"/>
    </location>
</feature>
<sequence>MLWTGEERAYAVVSFLAYFFLSLTKYVHVTPFPHHLNTQIQHSVRATKFRNLSVTEDRCLIRNKKSIKIKVSEWIK</sequence>
<reference evidence="2 3" key="1">
    <citation type="journal article" date="2022" name="Allergy">
        <title>Genome assembly and annotation of Periplaneta americana reveal a comprehensive cockroach allergen profile.</title>
        <authorList>
            <person name="Wang L."/>
            <person name="Xiong Q."/>
            <person name="Saelim N."/>
            <person name="Wang L."/>
            <person name="Nong W."/>
            <person name="Wan A.T."/>
            <person name="Shi M."/>
            <person name="Liu X."/>
            <person name="Cao Q."/>
            <person name="Hui J.H.L."/>
            <person name="Sookrung N."/>
            <person name="Leung T.F."/>
            <person name="Tungtrongchitr A."/>
            <person name="Tsui S.K.W."/>
        </authorList>
    </citation>
    <scope>NUCLEOTIDE SEQUENCE [LARGE SCALE GENOMIC DNA]</scope>
    <source>
        <strain evidence="2">PWHHKU_190912</strain>
    </source>
</reference>
<name>A0ABQ8S1T0_PERAM</name>
<keyword evidence="3" id="KW-1185">Reference proteome</keyword>
<dbReference type="EMBL" id="JAJSOF020000037">
    <property type="protein sequence ID" value="KAJ4427893.1"/>
    <property type="molecule type" value="Genomic_DNA"/>
</dbReference>
<evidence type="ECO:0000313" key="2">
    <source>
        <dbReference type="EMBL" id="KAJ4427893.1"/>
    </source>
</evidence>
<comment type="caution">
    <text evidence="2">The sequence shown here is derived from an EMBL/GenBank/DDBJ whole genome shotgun (WGS) entry which is preliminary data.</text>
</comment>
<protein>
    <recommendedName>
        <fullName evidence="4">Secreted protein</fullName>
    </recommendedName>
</protein>
<evidence type="ECO:0000313" key="3">
    <source>
        <dbReference type="Proteomes" id="UP001148838"/>
    </source>
</evidence>
<evidence type="ECO:0008006" key="4">
    <source>
        <dbReference type="Google" id="ProtNLM"/>
    </source>
</evidence>
<proteinExistence type="predicted"/>
<dbReference type="Proteomes" id="UP001148838">
    <property type="component" value="Unassembled WGS sequence"/>
</dbReference>
<evidence type="ECO:0000256" key="1">
    <source>
        <dbReference type="SAM" id="Phobius"/>
    </source>
</evidence>
<keyword evidence="1" id="KW-0472">Membrane</keyword>
<keyword evidence="1" id="KW-0812">Transmembrane</keyword>
<keyword evidence="1" id="KW-1133">Transmembrane helix</keyword>
<organism evidence="2 3">
    <name type="scientific">Periplaneta americana</name>
    <name type="common">American cockroach</name>
    <name type="synonym">Blatta americana</name>
    <dbReference type="NCBI Taxonomy" id="6978"/>
    <lineage>
        <taxon>Eukaryota</taxon>
        <taxon>Metazoa</taxon>
        <taxon>Ecdysozoa</taxon>
        <taxon>Arthropoda</taxon>
        <taxon>Hexapoda</taxon>
        <taxon>Insecta</taxon>
        <taxon>Pterygota</taxon>
        <taxon>Neoptera</taxon>
        <taxon>Polyneoptera</taxon>
        <taxon>Dictyoptera</taxon>
        <taxon>Blattodea</taxon>
        <taxon>Blattoidea</taxon>
        <taxon>Blattidae</taxon>
        <taxon>Blattinae</taxon>
        <taxon>Periplaneta</taxon>
    </lineage>
</organism>
<accession>A0ABQ8S1T0</accession>